<accession>A0AAD7ZCV9</accession>
<keyword evidence="1" id="KW-0812">Transmembrane</keyword>
<feature type="transmembrane region" description="Helical" evidence="1">
    <location>
        <begin position="66"/>
        <end position="84"/>
    </location>
</feature>
<feature type="non-terminal residue" evidence="2">
    <location>
        <position position="1"/>
    </location>
</feature>
<keyword evidence="1" id="KW-0472">Membrane</keyword>
<comment type="caution">
    <text evidence="2">The sequence shown here is derived from an EMBL/GenBank/DDBJ whole genome shotgun (WGS) entry which is preliminary data.</text>
</comment>
<organism evidence="2 3">
    <name type="scientific">Diploptera punctata</name>
    <name type="common">Pacific beetle cockroach</name>
    <dbReference type="NCBI Taxonomy" id="6984"/>
    <lineage>
        <taxon>Eukaryota</taxon>
        <taxon>Metazoa</taxon>
        <taxon>Ecdysozoa</taxon>
        <taxon>Arthropoda</taxon>
        <taxon>Hexapoda</taxon>
        <taxon>Insecta</taxon>
        <taxon>Pterygota</taxon>
        <taxon>Neoptera</taxon>
        <taxon>Polyneoptera</taxon>
        <taxon>Dictyoptera</taxon>
        <taxon>Blattodea</taxon>
        <taxon>Blaberoidea</taxon>
        <taxon>Blaberidae</taxon>
        <taxon>Diplopterinae</taxon>
        <taxon>Diploptera</taxon>
    </lineage>
</organism>
<protein>
    <submittedName>
        <fullName evidence="2">Uncharacterized protein</fullName>
    </submittedName>
</protein>
<proteinExistence type="predicted"/>
<evidence type="ECO:0000313" key="2">
    <source>
        <dbReference type="EMBL" id="KAJ9578359.1"/>
    </source>
</evidence>
<feature type="transmembrane region" description="Helical" evidence="1">
    <location>
        <begin position="36"/>
        <end position="54"/>
    </location>
</feature>
<dbReference type="EMBL" id="JASPKZ010008886">
    <property type="protein sequence ID" value="KAJ9578359.1"/>
    <property type="molecule type" value="Genomic_DNA"/>
</dbReference>
<gene>
    <name evidence="2" type="ORF">L9F63_005426</name>
</gene>
<name>A0AAD7ZCV9_DIPPU</name>
<evidence type="ECO:0000313" key="3">
    <source>
        <dbReference type="Proteomes" id="UP001233999"/>
    </source>
</evidence>
<reference evidence="2" key="1">
    <citation type="journal article" date="2023" name="IScience">
        <title>Live-bearing cockroach genome reveals convergent evolutionary mechanisms linked to viviparity in insects and beyond.</title>
        <authorList>
            <person name="Fouks B."/>
            <person name="Harrison M.C."/>
            <person name="Mikhailova A.A."/>
            <person name="Marchal E."/>
            <person name="English S."/>
            <person name="Carruthers M."/>
            <person name="Jennings E.C."/>
            <person name="Chiamaka E.L."/>
            <person name="Frigard R.A."/>
            <person name="Pippel M."/>
            <person name="Attardo G.M."/>
            <person name="Benoit J.B."/>
            <person name="Bornberg-Bauer E."/>
            <person name="Tobe S.S."/>
        </authorList>
    </citation>
    <scope>NUCLEOTIDE SEQUENCE</scope>
    <source>
        <strain evidence="2">Stay&amp;Tobe</strain>
    </source>
</reference>
<evidence type="ECO:0000256" key="1">
    <source>
        <dbReference type="SAM" id="Phobius"/>
    </source>
</evidence>
<keyword evidence="1" id="KW-1133">Transmembrane helix</keyword>
<dbReference type="AlphaFoldDB" id="A0AAD7ZCV9"/>
<feature type="non-terminal residue" evidence="2">
    <location>
        <position position="183"/>
    </location>
</feature>
<dbReference type="Proteomes" id="UP001233999">
    <property type="component" value="Unassembled WGS sequence"/>
</dbReference>
<sequence length="183" mass="21313">CLEILVKRFKCNEPKVCGNLLQSNVGFCVKIRHYRMFVSSGSFVTSVSIAVFNYNNKANIEGFEKILVLIFTLALHSSIVSIYLKTNLSRAKLMQGEQKTLSKDRSGYYKHVTDSEFYHWEKYATMEQQRNICEPIFPPCLRNLNVTIRRVTISFTKKKIQRRKYNFSYGAILDTKNDHGTYQ</sequence>
<keyword evidence="3" id="KW-1185">Reference proteome</keyword>
<reference evidence="2" key="2">
    <citation type="submission" date="2023-05" db="EMBL/GenBank/DDBJ databases">
        <authorList>
            <person name="Fouks B."/>
        </authorList>
    </citation>
    <scope>NUCLEOTIDE SEQUENCE</scope>
    <source>
        <strain evidence="2">Stay&amp;Tobe</strain>
        <tissue evidence="2">Testes</tissue>
    </source>
</reference>